<evidence type="ECO:0000313" key="14">
    <source>
        <dbReference type="Proteomes" id="UP000770717"/>
    </source>
</evidence>
<evidence type="ECO:0000256" key="10">
    <source>
        <dbReference type="RuleBase" id="RU000688"/>
    </source>
</evidence>
<dbReference type="Pfam" id="PF00001">
    <property type="entry name" value="7tm_1"/>
    <property type="match status" value="1"/>
</dbReference>
<dbReference type="SUPFAM" id="SSF81321">
    <property type="entry name" value="Family A G protein-coupled receptor-like"/>
    <property type="match status" value="1"/>
</dbReference>
<evidence type="ECO:0000313" key="13">
    <source>
        <dbReference type="EMBL" id="KAG9466133.1"/>
    </source>
</evidence>
<feature type="transmembrane region" description="Helical" evidence="11">
    <location>
        <begin position="61"/>
        <end position="79"/>
    </location>
</feature>
<dbReference type="PRINTS" id="PR00237">
    <property type="entry name" value="GPCRRHODOPSN"/>
</dbReference>
<dbReference type="GO" id="GO:0005886">
    <property type="term" value="C:plasma membrane"/>
    <property type="evidence" value="ECO:0007669"/>
    <property type="project" value="UniProtKB-SubCell"/>
</dbReference>
<proteinExistence type="inferred from homology"/>
<dbReference type="Proteomes" id="UP000770717">
    <property type="component" value="Unassembled WGS sequence"/>
</dbReference>
<comment type="subcellular location">
    <subcellularLocation>
        <location evidence="1 11">Cell membrane</location>
        <topology evidence="1 11">Multi-pass membrane protein</topology>
    </subcellularLocation>
</comment>
<keyword evidence="14" id="KW-1185">Reference proteome</keyword>
<dbReference type="InterPro" id="IPR017452">
    <property type="entry name" value="GPCR_Rhodpsn_7TM"/>
</dbReference>
<dbReference type="OrthoDB" id="9889152at2759"/>
<dbReference type="AlphaFoldDB" id="A0A8J6EBB1"/>
<evidence type="ECO:0000256" key="6">
    <source>
        <dbReference type="ARBA" id="ARBA00023040"/>
    </source>
</evidence>
<dbReference type="EMBL" id="WNTK01002332">
    <property type="protein sequence ID" value="KAG9466133.1"/>
    <property type="molecule type" value="Genomic_DNA"/>
</dbReference>
<feature type="transmembrane region" description="Helical" evidence="11">
    <location>
        <begin position="142"/>
        <end position="159"/>
    </location>
</feature>
<evidence type="ECO:0000256" key="3">
    <source>
        <dbReference type="ARBA" id="ARBA00022692"/>
    </source>
</evidence>
<evidence type="ECO:0000256" key="11">
    <source>
        <dbReference type="RuleBase" id="RU363047"/>
    </source>
</evidence>
<reference evidence="13" key="1">
    <citation type="thesis" date="2020" institute="ProQuest LLC" country="789 East Eisenhower Parkway, Ann Arbor, MI, USA">
        <title>Comparative Genomics and Chromosome Evolution.</title>
        <authorList>
            <person name="Mudd A.B."/>
        </authorList>
    </citation>
    <scope>NUCLEOTIDE SEQUENCE</scope>
    <source>
        <strain evidence="13">HN-11 Male</strain>
        <tissue evidence="13">Kidney and liver</tissue>
    </source>
</reference>
<dbReference type="PROSITE" id="PS00237">
    <property type="entry name" value="G_PROTEIN_RECEP_F1_1"/>
    <property type="match status" value="1"/>
</dbReference>
<dbReference type="Gene3D" id="1.20.1070.10">
    <property type="entry name" value="Rhodopsin 7-helix transmembrane proteins"/>
    <property type="match status" value="1"/>
</dbReference>
<evidence type="ECO:0000256" key="5">
    <source>
        <dbReference type="ARBA" id="ARBA00022989"/>
    </source>
</evidence>
<feature type="transmembrane region" description="Helical" evidence="11">
    <location>
        <begin position="197"/>
        <end position="219"/>
    </location>
</feature>
<name>A0A8J6EBB1_ELECQ</name>
<dbReference type="GO" id="GO:0004930">
    <property type="term" value="F:G protein-coupled receptor activity"/>
    <property type="evidence" value="ECO:0007669"/>
    <property type="project" value="UniProtKB-KW"/>
</dbReference>
<comment type="caution">
    <text evidence="13">The sequence shown here is derived from an EMBL/GenBank/DDBJ whole genome shotgun (WGS) entry which is preliminary data.</text>
</comment>
<evidence type="ECO:0000256" key="4">
    <source>
        <dbReference type="ARBA" id="ARBA00022725"/>
    </source>
</evidence>
<keyword evidence="11" id="KW-0716">Sensory transduction</keyword>
<feature type="transmembrane region" description="Helical" evidence="11">
    <location>
        <begin position="24"/>
        <end position="49"/>
    </location>
</feature>
<feature type="domain" description="G-protein coupled receptors family 1 profile" evidence="12">
    <location>
        <begin position="42"/>
        <end position="220"/>
    </location>
</feature>
<evidence type="ECO:0000256" key="8">
    <source>
        <dbReference type="ARBA" id="ARBA00023170"/>
    </source>
</evidence>
<evidence type="ECO:0000256" key="1">
    <source>
        <dbReference type="ARBA" id="ARBA00004651"/>
    </source>
</evidence>
<accession>A0A8J6EBB1</accession>
<feature type="transmembrane region" description="Helical" evidence="11">
    <location>
        <begin position="99"/>
        <end position="121"/>
    </location>
</feature>
<sequence length="220" mass="25108">MVNEINQTQVMVFVLSGLTDEERLIPFLFLIFLLAYILSVIGNAGMILIVEKTAKLQTPMYFFLSYLSLVDLFYSTIITPRMLSDLISLRRVISFNGCAIQFFFFAALAGTEIFILSNMSYDRYVAICHPLHYTSIMTKRKCFCLVLLAFFIGFLQSSLQTNCVFRLQFCQSNLIDHFYCDVLPLFKLSCSDTKYCALVTMYSVGVCTIASLIPILISYM</sequence>
<evidence type="ECO:0000256" key="2">
    <source>
        <dbReference type="ARBA" id="ARBA00022475"/>
    </source>
</evidence>
<dbReference type="InterPro" id="IPR050516">
    <property type="entry name" value="Olfactory_GPCR"/>
</dbReference>
<keyword evidence="7 11" id="KW-0472">Membrane</keyword>
<comment type="similarity">
    <text evidence="10">Belongs to the G-protein coupled receptor 1 family.</text>
</comment>
<dbReference type="PRINTS" id="PR00245">
    <property type="entry name" value="OLFACTORYR"/>
</dbReference>
<dbReference type="PROSITE" id="PS50262">
    <property type="entry name" value="G_PROTEIN_RECEP_F1_2"/>
    <property type="match status" value="1"/>
</dbReference>
<dbReference type="GO" id="GO:0004984">
    <property type="term" value="F:olfactory receptor activity"/>
    <property type="evidence" value="ECO:0007669"/>
    <property type="project" value="InterPro"/>
</dbReference>
<evidence type="ECO:0000259" key="12">
    <source>
        <dbReference type="PROSITE" id="PS50262"/>
    </source>
</evidence>
<keyword evidence="8 10" id="KW-0675">Receptor</keyword>
<dbReference type="InterPro" id="IPR000276">
    <property type="entry name" value="GPCR_Rhodpsn"/>
</dbReference>
<dbReference type="FunFam" id="1.20.1070.10:FF:000015">
    <property type="entry name" value="Olfactory receptor"/>
    <property type="match status" value="1"/>
</dbReference>
<keyword evidence="5 11" id="KW-1133">Transmembrane helix</keyword>
<dbReference type="InterPro" id="IPR000725">
    <property type="entry name" value="Olfact_rcpt"/>
</dbReference>
<dbReference type="PANTHER" id="PTHR26452">
    <property type="entry name" value="OLFACTORY RECEPTOR"/>
    <property type="match status" value="1"/>
</dbReference>
<keyword evidence="9 10" id="KW-0807">Transducer</keyword>
<keyword evidence="3 10" id="KW-0812">Transmembrane</keyword>
<keyword evidence="4 11" id="KW-0552">Olfaction</keyword>
<organism evidence="13 14">
    <name type="scientific">Eleutherodactylus coqui</name>
    <name type="common">Puerto Rican coqui</name>
    <dbReference type="NCBI Taxonomy" id="57060"/>
    <lineage>
        <taxon>Eukaryota</taxon>
        <taxon>Metazoa</taxon>
        <taxon>Chordata</taxon>
        <taxon>Craniata</taxon>
        <taxon>Vertebrata</taxon>
        <taxon>Euteleostomi</taxon>
        <taxon>Amphibia</taxon>
        <taxon>Batrachia</taxon>
        <taxon>Anura</taxon>
        <taxon>Neobatrachia</taxon>
        <taxon>Hyloidea</taxon>
        <taxon>Eleutherodactylidae</taxon>
        <taxon>Eleutherodactylinae</taxon>
        <taxon>Eleutherodactylus</taxon>
        <taxon>Eleutherodactylus</taxon>
    </lineage>
</organism>
<gene>
    <name evidence="13" type="ORF">GDO78_017162</name>
</gene>
<keyword evidence="2 11" id="KW-1003">Cell membrane</keyword>
<evidence type="ECO:0000256" key="9">
    <source>
        <dbReference type="ARBA" id="ARBA00023224"/>
    </source>
</evidence>
<protein>
    <recommendedName>
        <fullName evidence="11">Olfactory receptor</fullName>
    </recommendedName>
</protein>
<keyword evidence="6 10" id="KW-0297">G-protein coupled receptor</keyword>
<evidence type="ECO:0000256" key="7">
    <source>
        <dbReference type="ARBA" id="ARBA00023136"/>
    </source>
</evidence>